<evidence type="ECO:0000256" key="2">
    <source>
        <dbReference type="ARBA" id="ARBA00022630"/>
    </source>
</evidence>
<name>A0ABR3A3A8_9AGAR</name>
<evidence type="ECO:0000313" key="6">
    <source>
        <dbReference type="EMBL" id="KAL0067849.1"/>
    </source>
</evidence>
<dbReference type="Gene3D" id="2.30.110.10">
    <property type="entry name" value="Electron Transport, Fmn-binding Protein, Chain A"/>
    <property type="match status" value="1"/>
</dbReference>
<dbReference type="EMBL" id="JBBXMP010000022">
    <property type="protein sequence ID" value="KAL0067849.1"/>
    <property type="molecule type" value="Genomic_DNA"/>
</dbReference>
<dbReference type="PANTHER" id="PTHR33798">
    <property type="entry name" value="FLAVOPROTEIN OXYGENASE"/>
    <property type="match status" value="1"/>
</dbReference>
<keyword evidence="3" id="KW-0288">FMN</keyword>
<accession>A0ABR3A3A8</accession>
<evidence type="ECO:0000259" key="5">
    <source>
        <dbReference type="SMART" id="SM00903"/>
    </source>
</evidence>
<evidence type="ECO:0000256" key="4">
    <source>
        <dbReference type="ARBA" id="ARBA00038054"/>
    </source>
</evidence>
<comment type="caution">
    <text evidence="6">The sequence shown here is derived from an EMBL/GenBank/DDBJ whole genome shotgun (WGS) entry which is preliminary data.</text>
</comment>
<comment type="cofactor">
    <cofactor evidence="1">
        <name>FMN</name>
        <dbReference type="ChEBI" id="CHEBI:58210"/>
    </cofactor>
</comment>
<sequence>MTSVLEPHLPPFNNDAAFVRTQPPNPEYKFGDRLSATEEGRRWLEGEKMGWKTFDTSKESAKDLYPLLLSGVYPRPVAFVSSVTEDGVENLAPFSYFNTVSAHPPTISISVNTTSVAEKDTSRNIKVDRATKGFTVNIISEAWVQQANAACMNCPKDVSEWAISGLTKEPSIHVKAPRVRESAFSMECELQQVVELTPESTPGVPSTYLILGAVKYLHVRKDVLNPNKNVADPDKLKAIARMGDISYTRITEGFRLARFDWDKEAPNLQHLLNASSM</sequence>
<organism evidence="6 7">
    <name type="scientific">Marasmius tenuissimus</name>
    <dbReference type="NCBI Taxonomy" id="585030"/>
    <lineage>
        <taxon>Eukaryota</taxon>
        <taxon>Fungi</taxon>
        <taxon>Dikarya</taxon>
        <taxon>Basidiomycota</taxon>
        <taxon>Agaricomycotina</taxon>
        <taxon>Agaricomycetes</taxon>
        <taxon>Agaricomycetidae</taxon>
        <taxon>Agaricales</taxon>
        <taxon>Marasmiineae</taxon>
        <taxon>Marasmiaceae</taxon>
        <taxon>Marasmius</taxon>
    </lineage>
</organism>
<dbReference type="PANTHER" id="PTHR33798:SF5">
    <property type="entry name" value="FLAVIN REDUCTASE LIKE DOMAIN-CONTAINING PROTEIN"/>
    <property type="match status" value="1"/>
</dbReference>
<proteinExistence type="inferred from homology"/>
<keyword evidence="2" id="KW-0285">Flavoprotein</keyword>
<gene>
    <name evidence="6" type="ORF">AAF712_005017</name>
</gene>
<reference evidence="6 7" key="1">
    <citation type="submission" date="2024-05" db="EMBL/GenBank/DDBJ databases">
        <title>A draft genome resource for the thread blight pathogen Marasmius tenuissimus strain MS-2.</title>
        <authorList>
            <person name="Yulfo-Soto G.E."/>
            <person name="Baruah I.K."/>
            <person name="Amoako-Attah I."/>
            <person name="Bukari Y."/>
            <person name="Meinhardt L.W."/>
            <person name="Bailey B.A."/>
            <person name="Cohen S.P."/>
        </authorList>
    </citation>
    <scope>NUCLEOTIDE SEQUENCE [LARGE SCALE GENOMIC DNA]</scope>
    <source>
        <strain evidence="6 7">MS-2</strain>
    </source>
</reference>
<dbReference type="SMART" id="SM00903">
    <property type="entry name" value="Flavin_Reduct"/>
    <property type="match status" value="1"/>
</dbReference>
<evidence type="ECO:0000313" key="7">
    <source>
        <dbReference type="Proteomes" id="UP001437256"/>
    </source>
</evidence>
<evidence type="ECO:0000256" key="3">
    <source>
        <dbReference type="ARBA" id="ARBA00022643"/>
    </source>
</evidence>
<comment type="similarity">
    <text evidence="4">Belongs to the flavoredoxin family.</text>
</comment>
<evidence type="ECO:0000256" key="1">
    <source>
        <dbReference type="ARBA" id="ARBA00001917"/>
    </source>
</evidence>
<keyword evidence="7" id="KW-1185">Reference proteome</keyword>
<dbReference type="SUPFAM" id="SSF50475">
    <property type="entry name" value="FMN-binding split barrel"/>
    <property type="match status" value="1"/>
</dbReference>
<dbReference type="Proteomes" id="UP001437256">
    <property type="component" value="Unassembled WGS sequence"/>
</dbReference>
<feature type="domain" description="Flavin reductase like" evidence="5">
    <location>
        <begin position="70"/>
        <end position="231"/>
    </location>
</feature>
<dbReference type="InterPro" id="IPR002563">
    <property type="entry name" value="Flavin_Rdtase-like_dom"/>
</dbReference>
<dbReference type="Pfam" id="PF01613">
    <property type="entry name" value="Flavin_Reduct"/>
    <property type="match status" value="1"/>
</dbReference>
<dbReference type="InterPro" id="IPR012349">
    <property type="entry name" value="Split_barrel_FMN-bd"/>
</dbReference>
<protein>
    <recommendedName>
        <fullName evidence="5">Flavin reductase like domain-containing protein</fullName>
    </recommendedName>
</protein>